<sequence length="333" mass="38755">MGAIWIKRAELVSTTGEIIGYKSGIALRKEKLSEYVPTNYENIWYGDDKQIIRIRSEDFEDLITSILYGIGNISTKSSAPFGIKLFHKYKHDSQKNKIFESLFKNFISFIEEKISDRNLDITPFIKKAEKLYGIEGVNMAFEIIESLQQTQHKNSWVDYRRVEWQDIVEFKELFESESLETFYGSFIDQRYIDYLDHNFDDINNMNWRKFEGLTCEFFDKRGYEVEIGKGRDDGGIDARVWPKEANLSDPPAILIQCKRQKRKVGKMVVKSLWADMKEENADSGLIVTTSSLLPGAENVCTARGYNIEQADRETLREWIKSMRTPYKGIFLGE</sequence>
<keyword evidence="3" id="KW-1185">Reference proteome</keyword>
<dbReference type="Pfam" id="PF04471">
    <property type="entry name" value="Mrr_cat"/>
    <property type="match status" value="1"/>
</dbReference>
<protein>
    <submittedName>
        <fullName evidence="2">Restriction system protein</fullName>
    </submittedName>
</protein>
<dbReference type="InterPro" id="IPR011856">
    <property type="entry name" value="tRNA_endonuc-like_dom_sf"/>
</dbReference>
<dbReference type="InterPro" id="IPR007560">
    <property type="entry name" value="Restrct_endonuc_IV_Mrr"/>
</dbReference>
<evidence type="ECO:0000259" key="1">
    <source>
        <dbReference type="Pfam" id="PF04471"/>
    </source>
</evidence>
<dbReference type="PANTHER" id="PTHR30015:SF7">
    <property type="entry name" value="TYPE IV METHYL-DIRECTED RESTRICTION ENZYME ECOKMRR"/>
    <property type="match status" value="1"/>
</dbReference>
<dbReference type="SUPFAM" id="SSF52980">
    <property type="entry name" value="Restriction endonuclease-like"/>
    <property type="match status" value="1"/>
</dbReference>
<dbReference type="InterPro" id="IPR052906">
    <property type="entry name" value="Type_IV_Methyl-Rstrct_Enzyme"/>
</dbReference>
<dbReference type="Gene3D" id="3.40.1350.10">
    <property type="match status" value="1"/>
</dbReference>
<evidence type="ECO:0000313" key="3">
    <source>
        <dbReference type="Proteomes" id="UP000295832"/>
    </source>
</evidence>
<comment type="caution">
    <text evidence="2">The sequence shown here is derived from an EMBL/GenBank/DDBJ whole genome shotgun (WGS) entry which is preliminary data.</text>
</comment>
<dbReference type="GO" id="GO:0009307">
    <property type="term" value="P:DNA restriction-modification system"/>
    <property type="evidence" value="ECO:0007669"/>
    <property type="project" value="InterPro"/>
</dbReference>
<accession>A0A4R8GJ60</accession>
<dbReference type="GO" id="GO:0015666">
    <property type="term" value="F:restriction endodeoxyribonuclease activity"/>
    <property type="evidence" value="ECO:0007669"/>
    <property type="project" value="TreeGrafter"/>
</dbReference>
<proteinExistence type="predicted"/>
<organism evidence="2 3">
    <name type="scientific">Orenia marismortui</name>
    <dbReference type="NCBI Taxonomy" id="46469"/>
    <lineage>
        <taxon>Bacteria</taxon>
        <taxon>Bacillati</taxon>
        <taxon>Bacillota</taxon>
        <taxon>Clostridia</taxon>
        <taxon>Halanaerobiales</taxon>
        <taxon>Halobacteroidaceae</taxon>
        <taxon>Orenia</taxon>
    </lineage>
</organism>
<evidence type="ECO:0000313" key="2">
    <source>
        <dbReference type="EMBL" id="TDX44398.1"/>
    </source>
</evidence>
<dbReference type="InterPro" id="IPR011335">
    <property type="entry name" value="Restrct_endonuc-II-like"/>
</dbReference>
<dbReference type="RefSeq" id="WP_134119124.1">
    <property type="nucleotide sequence ID" value="NZ_SOEG01000055.1"/>
</dbReference>
<reference evidence="2 3" key="1">
    <citation type="submission" date="2019-03" db="EMBL/GenBank/DDBJ databases">
        <title>Subsurface microbial communities from deep shales in Ohio and West Virginia, USA.</title>
        <authorList>
            <person name="Wrighton K."/>
        </authorList>
    </citation>
    <scope>NUCLEOTIDE SEQUENCE [LARGE SCALE GENOMIC DNA]</scope>
    <source>
        <strain evidence="2 3">MSL 6dP</strain>
    </source>
</reference>
<dbReference type="GO" id="GO:0003677">
    <property type="term" value="F:DNA binding"/>
    <property type="evidence" value="ECO:0007669"/>
    <property type="project" value="InterPro"/>
</dbReference>
<dbReference type="Proteomes" id="UP000295832">
    <property type="component" value="Unassembled WGS sequence"/>
</dbReference>
<dbReference type="AlphaFoldDB" id="A0A4R8GJ60"/>
<gene>
    <name evidence="2" type="ORF">C7959_1552</name>
</gene>
<feature type="domain" description="Restriction endonuclease type IV Mrr" evidence="1">
    <location>
        <begin position="202"/>
        <end position="319"/>
    </location>
</feature>
<dbReference type="EMBL" id="SOEG01000055">
    <property type="protein sequence ID" value="TDX44398.1"/>
    <property type="molecule type" value="Genomic_DNA"/>
</dbReference>
<dbReference type="PANTHER" id="PTHR30015">
    <property type="entry name" value="MRR RESTRICTION SYSTEM PROTEIN"/>
    <property type="match status" value="1"/>
</dbReference>
<name>A0A4R8GJ60_9FIRM</name>